<proteinExistence type="predicted"/>
<accession>A0A8H7UK00</accession>
<evidence type="ECO:0000313" key="1">
    <source>
        <dbReference type="EMBL" id="KAG2188811.1"/>
    </source>
</evidence>
<keyword evidence="2" id="KW-1185">Reference proteome</keyword>
<comment type="caution">
    <text evidence="1">The sequence shown here is derived from an EMBL/GenBank/DDBJ whole genome shotgun (WGS) entry which is preliminary data.</text>
</comment>
<sequence length="118" mass="13289">MVDFTNAHSLAVLKDALQYVSADYLLDRAWIVVTKHDLTTKWAIDESKFKSEVEYITNVPISWANLASEIECNLLSSQLIQAIQSSVGYRSNINPWIINACTFEYPTSTVVDSTNQLT</sequence>
<dbReference type="AlphaFoldDB" id="A0A8H7UK00"/>
<dbReference type="EMBL" id="JAEPRA010000001">
    <property type="protein sequence ID" value="KAG2188811.1"/>
    <property type="molecule type" value="Genomic_DNA"/>
</dbReference>
<name>A0A8H7UK00_9FUNG</name>
<evidence type="ECO:0000313" key="2">
    <source>
        <dbReference type="Proteomes" id="UP000612746"/>
    </source>
</evidence>
<dbReference type="InterPro" id="IPR027417">
    <property type="entry name" value="P-loop_NTPase"/>
</dbReference>
<gene>
    <name evidence="1" type="ORF">INT44_003950</name>
</gene>
<reference evidence="1" key="1">
    <citation type="submission" date="2020-12" db="EMBL/GenBank/DDBJ databases">
        <title>Metabolic potential, ecology and presence of endohyphal bacteria is reflected in genomic diversity of Mucoromycotina.</title>
        <authorList>
            <person name="Muszewska A."/>
            <person name="Okrasinska A."/>
            <person name="Steczkiewicz K."/>
            <person name="Drgas O."/>
            <person name="Orlowska M."/>
            <person name="Perlinska-Lenart U."/>
            <person name="Aleksandrzak-Piekarczyk T."/>
            <person name="Szatraj K."/>
            <person name="Zielenkiewicz U."/>
            <person name="Pilsyk S."/>
            <person name="Malc E."/>
            <person name="Mieczkowski P."/>
            <person name="Kruszewska J.S."/>
            <person name="Biernat P."/>
            <person name="Pawlowska J."/>
        </authorList>
    </citation>
    <scope>NUCLEOTIDE SEQUENCE</scope>
    <source>
        <strain evidence="1">WA0000051536</strain>
    </source>
</reference>
<protein>
    <submittedName>
        <fullName evidence="1">Uncharacterized protein</fullName>
    </submittedName>
</protein>
<dbReference type="Gene3D" id="3.40.50.300">
    <property type="entry name" value="P-loop containing nucleotide triphosphate hydrolases"/>
    <property type="match status" value="1"/>
</dbReference>
<dbReference type="OrthoDB" id="2386686at2759"/>
<dbReference type="Proteomes" id="UP000612746">
    <property type="component" value="Unassembled WGS sequence"/>
</dbReference>
<organism evidence="1 2">
    <name type="scientific">Umbelopsis vinacea</name>
    <dbReference type="NCBI Taxonomy" id="44442"/>
    <lineage>
        <taxon>Eukaryota</taxon>
        <taxon>Fungi</taxon>
        <taxon>Fungi incertae sedis</taxon>
        <taxon>Mucoromycota</taxon>
        <taxon>Mucoromycotina</taxon>
        <taxon>Umbelopsidomycetes</taxon>
        <taxon>Umbelopsidales</taxon>
        <taxon>Umbelopsidaceae</taxon>
        <taxon>Umbelopsis</taxon>
    </lineage>
</organism>